<dbReference type="InterPro" id="IPR023198">
    <property type="entry name" value="PGP-like_dom2"/>
</dbReference>
<dbReference type="EMBL" id="BAABAS010000020">
    <property type="protein sequence ID" value="GAA4239163.1"/>
    <property type="molecule type" value="Genomic_DNA"/>
</dbReference>
<dbReference type="InterPro" id="IPR036412">
    <property type="entry name" value="HAD-like_sf"/>
</dbReference>
<organism evidence="1 2">
    <name type="scientific">Actinomadura meridiana</name>
    <dbReference type="NCBI Taxonomy" id="559626"/>
    <lineage>
        <taxon>Bacteria</taxon>
        <taxon>Bacillati</taxon>
        <taxon>Actinomycetota</taxon>
        <taxon>Actinomycetes</taxon>
        <taxon>Streptosporangiales</taxon>
        <taxon>Thermomonosporaceae</taxon>
        <taxon>Actinomadura</taxon>
    </lineage>
</organism>
<dbReference type="InterPro" id="IPR023214">
    <property type="entry name" value="HAD_sf"/>
</dbReference>
<dbReference type="RefSeq" id="WP_344902933.1">
    <property type="nucleotide sequence ID" value="NZ_BAABAS010000020.1"/>
</dbReference>
<keyword evidence="2" id="KW-1185">Reference proteome</keyword>
<sequence length="125" mass="13561">MTEAAPITLVCLDLAGTTVADGDIVQTAFAEAIATLGIVSGTAAYDGAQARFHESRGGSKIDIFRSLFDEPRAQAADLAFRRSYDDIVDRRGLEPVPGADDVLLRLREAGVRVCRRGRPHRRPRP</sequence>
<evidence type="ECO:0000313" key="2">
    <source>
        <dbReference type="Proteomes" id="UP001501710"/>
    </source>
</evidence>
<evidence type="ECO:0000313" key="1">
    <source>
        <dbReference type="EMBL" id="GAA4239163.1"/>
    </source>
</evidence>
<dbReference type="Gene3D" id="3.40.50.1000">
    <property type="entry name" value="HAD superfamily/HAD-like"/>
    <property type="match status" value="1"/>
</dbReference>
<dbReference type="Proteomes" id="UP001501710">
    <property type="component" value="Unassembled WGS sequence"/>
</dbReference>
<proteinExistence type="predicted"/>
<name>A0ABP8CGY8_9ACTN</name>
<accession>A0ABP8CGY8</accession>
<dbReference type="Gene3D" id="1.10.150.240">
    <property type="entry name" value="Putative phosphatase, domain 2"/>
    <property type="match status" value="1"/>
</dbReference>
<reference evidence="2" key="1">
    <citation type="journal article" date="2019" name="Int. J. Syst. Evol. Microbiol.">
        <title>The Global Catalogue of Microorganisms (GCM) 10K type strain sequencing project: providing services to taxonomists for standard genome sequencing and annotation.</title>
        <authorList>
            <consortium name="The Broad Institute Genomics Platform"/>
            <consortium name="The Broad Institute Genome Sequencing Center for Infectious Disease"/>
            <person name="Wu L."/>
            <person name="Ma J."/>
        </authorList>
    </citation>
    <scope>NUCLEOTIDE SEQUENCE [LARGE SCALE GENOMIC DNA]</scope>
    <source>
        <strain evidence="2">JCM 17440</strain>
    </source>
</reference>
<comment type="caution">
    <text evidence="1">The sequence shown here is derived from an EMBL/GenBank/DDBJ whole genome shotgun (WGS) entry which is preliminary data.</text>
</comment>
<gene>
    <name evidence="1" type="ORF">GCM10022254_58120</name>
</gene>
<dbReference type="SUPFAM" id="SSF56784">
    <property type="entry name" value="HAD-like"/>
    <property type="match status" value="1"/>
</dbReference>
<evidence type="ECO:0008006" key="3">
    <source>
        <dbReference type="Google" id="ProtNLM"/>
    </source>
</evidence>
<protein>
    <recommendedName>
        <fullName evidence="3">Hydrolase</fullName>
    </recommendedName>
</protein>